<organism evidence="1 3">
    <name type="scientific">Medicago truncatula</name>
    <name type="common">Barrel medic</name>
    <name type="synonym">Medicago tribuloides</name>
    <dbReference type="NCBI Taxonomy" id="3880"/>
    <lineage>
        <taxon>Eukaryota</taxon>
        <taxon>Viridiplantae</taxon>
        <taxon>Streptophyta</taxon>
        <taxon>Embryophyta</taxon>
        <taxon>Tracheophyta</taxon>
        <taxon>Spermatophyta</taxon>
        <taxon>Magnoliopsida</taxon>
        <taxon>eudicotyledons</taxon>
        <taxon>Gunneridae</taxon>
        <taxon>Pentapetalae</taxon>
        <taxon>rosids</taxon>
        <taxon>fabids</taxon>
        <taxon>Fabales</taxon>
        <taxon>Fabaceae</taxon>
        <taxon>Papilionoideae</taxon>
        <taxon>50 kb inversion clade</taxon>
        <taxon>NPAAA clade</taxon>
        <taxon>Hologalegina</taxon>
        <taxon>IRL clade</taxon>
        <taxon>Trifolieae</taxon>
        <taxon>Medicago</taxon>
    </lineage>
</organism>
<sequence length="156" mass="17354">MRVLNFDHHGLLTQIPDVSGLVNLEEFSFQGCVNLITVHDSIGLLGRLKTLRVMCCIKLRSIPPLNLASLEELDLSECSCLESFPPVVDGLADKLKTMSVRRCLNLRSIPPLKLTSLEKFDLSQCFSLENFPLVLDGFLGNLKTLLVESCHKLTIS</sequence>
<dbReference type="InterPro" id="IPR032675">
    <property type="entry name" value="LRR_dom_sf"/>
</dbReference>
<dbReference type="PANTHER" id="PTHR47186:SF3">
    <property type="entry name" value="OS09G0267800 PROTEIN"/>
    <property type="match status" value="1"/>
</dbReference>
<dbReference type="Gene3D" id="3.80.10.10">
    <property type="entry name" value="Ribonuclease Inhibitor"/>
    <property type="match status" value="1"/>
</dbReference>
<accession>A0A072UAU1</accession>
<evidence type="ECO:0000313" key="3">
    <source>
        <dbReference type="Proteomes" id="UP000002051"/>
    </source>
</evidence>
<gene>
    <name evidence="1" type="ordered locus">MTR_6g078875</name>
</gene>
<dbReference type="PANTHER" id="PTHR47186">
    <property type="entry name" value="LEUCINE-RICH REPEAT-CONTAINING PROTEIN 57"/>
    <property type="match status" value="1"/>
</dbReference>
<dbReference type="HOGENOM" id="CLU_1689359_0_0_1"/>
<dbReference type="SUPFAM" id="SSF52058">
    <property type="entry name" value="L domain-like"/>
    <property type="match status" value="1"/>
</dbReference>
<dbReference type="AlphaFoldDB" id="A0A072UAU1"/>
<dbReference type="eggNOG" id="ENOG502R4BG">
    <property type="taxonomic scope" value="Eukaryota"/>
</dbReference>
<protein>
    <submittedName>
        <fullName evidence="1">Disease resistance protein (NBS-LRR class) family protein</fullName>
    </submittedName>
</protein>
<evidence type="ECO:0000313" key="1">
    <source>
        <dbReference type="EMBL" id="KEH26894.1"/>
    </source>
</evidence>
<keyword evidence="3" id="KW-1185">Reference proteome</keyword>
<name>A0A072UAU1_MEDTR</name>
<dbReference type="EMBL" id="CM001222">
    <property type="protein sequence ID" value="KEH26894.1"/>
    <property type="molecule type" value="Genomic_DNA"/>
</dbReference>
<reference evidence="1 3" key="1">
    <citation type="journal article" date="2011" name="Nature">
        <title>The Medicago genome provides insight into the evolution of rhizobial symbioses.</title>
        <authorList>
            <person name="Young N.D."/>
            <person name="Debelle F."/>
            <person name="Oldroyd G.E."/>
            <person name="Geurts R."/>
            <person name="Cannon S.B."/>
            <person name="Udvardi M.K."/>
            <person name="Benedito V.A."/>
            <person name="Mayer K.F."/>
            <person name="Gouzy J."/>
            <person name="Schoof H."/>
            <person name="Van de Peer Y."/>
            <person name="Proost S."/>
            <person name="Cook D.R."/>
            <person name="Meyers B.C."/>
            <person name="Spannagl M."/>
            <person name="Cheung F."/>
            <person name="De Mita S."/>
            <person name="Krishnakumar V."/>
            <person name="Gundlach H."/>
            <person name="Zhou S."/>
            <person name="Mudge J."/>
            <person name="Bharti A.K."/>
            <person name="Murray J.D."/>
            <person name="Naoumkina M.A."/>
            <person name="Rosen B."/>
            <person name="Silverstein K.A."/>
            <person name="Tang H."/>
            <person name="Rombauts S."/>
            <person name="Zhao P.X."/>
            <person name="Zhou P."/>
            <person name="Barbe V."/>
            <person name="Bardou P."/>
            <person name="Bechner M."/>
            <person name="Bellec A."/>
            <person name="Berger A."/>
            <person name="Berges H."/>
            <person name="Bidwell S."/>
            <person name="Bisseling T."/>
            <person name="Choisne N."/>
            <person name="Couloux A."/>
            <person name="Denny R."/>
            <person name="Deshpande S."/>
            <person name="Dai X."/>
            <person name="Doyle J.J."/>
            <person name="Dudez A.M."/>
            <person name="Farmer A.D."/>
            <person name="Fouteau S."/>
            <person name="Franken C."/>
            <person name="Gibelin C."/>
            <person name="Gish J."/>
            <person name="Goldstein S."/>
            <person name="Gonzalez A.J."/>
            <person name="Green P.J."/>
            <person name="Hallab A."/>
            <person name="Hartog M."/>
            <person name="Hua A."/>
            <person name="Humphray S.J."/>
            <person name="Jeong D.H."/>
            <person name="Jing Y."/>
            <person name="Jocker A."/>
            <person name="Kenton S.M."/>
            <person name="Kim D.J."/>
            <person name="Klee K."/>
            <person name="Lai H."/>
            <person name="Lang C."/>
            <person name="Lin S."/>
            <person name="Macmil S.L."/>
            <person name="Magdelenat G."/>
            <person name="Matthews L."/>
            <person name="McCorrison J."/>
            <person name="Monaghan E.L."/>
            <person name="Mun J.H."/>
            <person name="Najar F.Z."/>
            <person name="Nicholson C."/>
            <person name="Noirot C."/>
            <person name="O'Bleness M."/>
            <person name="Paule C.R."/>
            <person name="Poulain J."/>
            <person name="Prion F."/>
            <person name="Qin B."/>
            <person name="Qu C."/>
            <person name="Retzel E.F."/>
            <person name="Riddle C."/>
            <person name="Sallet E."/>
            <person name="Samain S."/>
            <person name="Samson N."/>
            <person name="Sanders I."/>
            <person name="Saurat O."/>
            <person name="Scarpelli C."/>
            <person name="Schiex T."/>
            <person name="Segurens B."/>
            <person name="Severin A.J."/>
            <person name="Sherrier D.J."/>
            <person name="Shi R."/>
            <person name="Sims S."/>
            <person name="Singer S.R."/>
            <person name="Sinharoy S."/>
            <person name="Sterck L."/>
            <person name="Viollet A."/>
            <person name="Wang B.B."/>
            <person name="Wang K."/>
            <person name="Wang M."/>
            <person name="Wang X."/>
            <person name="Warfsmann J."/>
            <person name="Weissenbach J."/>
            <person name="White D.D."/>
            <person name="White J.D."/>
            <person name="Wiley G.B."/>
            <person name="Wincker P."/>
            <person name="Xing Y."/>
            <person name="Yang L."/>
            <person name="Yao Z."/>
            <person name="Ying F."/>
            <person name="Zhai J."/>
            <person name="Zhou L."/>
            <person name="Zuber A."/>
            <person name="Denarie J."/>
            <person name="Dixon R.A."/>
            <person name="May G.D."/>
            <person name="Schwartz D.C."/>
            <person name="Rogers J."/>
            <person name="Quetier F."/>
            <person name="Town C.D."/>
            <person name="Roe B.A."/>
        </authorList>
    </citation>
    <scope>NUCLEOTIDE SEQUENCE [LARGE SCALE GENOMIC DNA]</scope>
    <source>
        <strain evidence="1">A17</strain>
        <strain evidence="2 3">cv. Jemalong A17</strain>
    </source>
</reference>
<dbReference type="PaxDb" id="3880-AES76446"/>
<dbReference type="EnsemblPlants" id="KEH26894">
    <property type="protein sequence ID" value="KEH26894"/>
    <property type="gene ID" value="MTR_6g078875"/>
</dbReference>
<reference evidence="2" key="3">
    <citation type="submission" date="2015-04" db="UniProtKB">
        <authorList>
            <consortium name="EnsemblPlants"/>
        </authorList>
    </citation>
    <scope>IDENTIFICATION</scope>
    <source>
        <strain evidence="2">cv. Jemalong A17</strain>
    </source>
</reference>
<evidence type="ECO:0000313" key="2">
    <source>
        <dbReference type="EnsemblPlants" id="KEH26894"/>
    </source>
</evidence>
<proteinExistence type="predicted"/>
<reference evidence="1 3" key="2">
    <citation type="journal article" date="2014" name="BMC Genomics">
        <title>An improved genome release (version Mt4.0) for the model legume Medicago truncatula.</title>
        <authorList>
            <person name="Tang H."/>
            <person name="Krishnakumar V."/>
            <person name="Bidwell S."/>
            <person name="Rosen B."/>
            <person name="Chan A."/>
            <person name="Zhou S."/>
            <person name="Gentzbittel L."/>
            <person name="Childs K.L."/>
            <person name="Yandell M."/>
            <person name="Gundlach H."/>
            <person name="Mayer K.F."/>
            <person name="Schwartz D.C."/>
            <person name="Town C.D."/>
        </authorList>
    </citation>
    <scope>GENOME REANNOTATION</scope>
    <source>
        <strain evidence="1">A17</strain>
        <strain evidence="2 3">cv. Jemalong A17</strain>
    </source>
</reference>
<dbReference type="Proteomes" id="UP000002051">
    <property type="component" value="Chromosome 6"/>
</dbReference>